<dbReference type="GeneID" id="63685494"/>
<evidence type="ECO:0000256" key="7">
    <source>
        <dbReference type="PROSITE-ProRule" id="PRU00192"/>
    </source>
</evidence>
<evidence type="ECO:0000259" key="10">
    <source>
        <dbReference type="PROSITE" id="PS50002"/>
    </source>
</evidence>
<evidence type="ECO:0000256" key="2">
    <source>
        <dbReference type="ARBA" id="ARBA00005466"/>
    </source>
</evidence>
<feature type="domain" description="SH3" evidence="10">
    <location>
        <begin position="485"/>
        <end position="548"/>
    </location>
</feature>
<proteinExistence type="inferred from homology"/>
<dbReference type="PROSITE" id="PS51387">
    <property type="entry name" value="FAD_PCMH"/>
    <property type="match status" value="1"/>
</dbReference>
<feature type="signal peptide" evidence="9">
    <location>
        <begin position="1"/>
        <end position="17"/>
    </location>
</feature>
<dbReference type="InterPro" id="IPR016167">
    <property type="entry name" value="FAD-bd_PCMH_sub1"/>
</dbReference>
<feature type="domain" description="FAD-binding PCMH-type" evidence="12">
    <location>
        <begin position="55"/>
        <end position="263"/>
    </location>
</feature>
<dbReference type="PANTHER" id="PTHR42973:SF39">
    <property type="entry name" value="FAD-BINDING PCMH-TYPE DOMAIN-CONTAINING PROTEIN"/>
    <property type="match status" value="1"/>
</dbReference>
<dbReference type="SUPFAM" id="SSF50044">
    <property type="entry name" value="SH3-domain"/>
    <property type="match status" value="1"/>
</dbReference>
<evidence type="ECO:0000256" key="6">
    <source>
        <dbReference type="ARBA" id="ARBA00023002"/>
    </source>
</evidence>
<reference evidence="13 14" key="1">
    <citation type="journal article" date="2012" name="Science">
        <title>The Paleozoic origin of enzymatic lignin decomposition reconstructed from 31 fungal genomes.</title>
        <authorList>
            <person name="Floudas D."/>
            <person name="Binder M."/>
            <person name="Riley R."/>
            <person name="Barry K."/>
            <person name="Blanchette R.A."/>
            <person name="Henrissat B."/>
            <person name="Martinez A.T."/>
            <person name="Otillar R."/>
            <person name="Spatafora J.W."/>
            <person name="Yadav J.S."/>
            <person name="Aerts A."/>
            <person name="Benoit I."/>
            <person name="Boyd A."/>
            <person name="Carlson A."/>
            <person name="Copeland A."/>
            <person name="Coutinho P.M."/>
            <person name="de Vries R.P."/>
            <person name="Ferreira P."/>
            <person name="Findley K."/>
            <person name="Foster B."/>
            <person name="Gaskell J."/>
            <person name="Glotzer D."/>
            <person name="Gorecki P."/>
            <person name="Heitman J."/>
            <person name="Hesse C."/>
            <person name="Hori C."/>
            <person name="Igarashi K."/>
            <person name="Jurgens J.A."/>
            <person name="Kallen N."/>
            <person name="Kersten P."/>
            <person name="Kohler A."/>
            <person name="Kuees U."/>
            <person name="Kumar T.K.A."/>
            <person name="Kuo A."/>
            <person name="LaButti K."/>
            <person name="Larrondo L.F."/>
            <person name="Lindquist E."/>
            <person name="Ling A."/>
            <person name="Lombard V."/>
            <person name="Lucas S."/>
            <person name="Lundell T."/>
            <person name="Martin R."/>
            <person name="McLaughlin D.J."/>
            <person name="Morgenstern I."/>
            <person name="Morin E."/>
            <person name="Murat C."/>
            <person name="Nagy L.G."/>
            <person name="Nolan M."/>
            <person name="Ohm R.A."/>
            <person name="Patyshakuliyeva A."/>
            <person name="Rokas A."/>
            <person name="Ruiz-Duenas F.J."/>
            <person name="Sabat G."/>
            <person name="Salamov A."/>
            <person name="Samejima M."/>
            <person name="Schmutz J."/>
            <person name="Slot J.C."/>
            <person name="St John F."/>
            <person name="Stenlid J."/>
            <person name="Sun H."/>
            <person name="Sun S."/>
            <person name="Syed K."/>
            <person name="Tsang A."/>
            <person name="Wiebenga A."/>
            <person name="Young D."/>
            <person name="Pisabarro A."/>
            <person name="Eastwood D.C."/>
            <person name="Martin F."/>
            <person name="Cullen D."/>
            <person name="Grigoriev I.V."/>
            <person name="Hibbett D.S."/>
        </authorList>
    </citation>
    <scope>NUCLEOTIDE SEQUENCE [LARGE SCALE GENOMIC DNA]</scope>
    <source>
        <strain evidence="13 14">DJM-731 SS1</strain>
    </source>
</reference>
<dbReference type="InterPro" id="IPR036318">
    <property type="entry name" value="FAD-bd_PCMH-like_sf"/>
</dbReference>
<dbReference type="InterPro" id="IPR012951">
    <property type="entry name" value="BBE"/>
</dbReference>
<dbReference type="STRING" id="1858805.M5G2L1"/>
<dbReference type="Pfam" id="PF01565">
    <property type="entry name" value="FAD_binding_4"/>
    <property type="match status" value="1"/>
</dbReference>
<feature type="domain" description="SAM" evidence="11">
    <location>
        <begin position="829"/>
        <end position="894"/>
    </location>
</feature>
<keyword evidence="14" id="KW-1185">Reference proteome</keyword>
<keyword evidence="6" id="KW-0560">Oxidoreductase</keyword>
<dbReference type="PROSITE" id="PS50105">
    <property type="entry name" value="SAM_DOMAIN"/>
    <property type="match status" value="1"/>
</dbReference>
<dbReference type="InterPro" id="IPR001452">
    <property type="entry name" value="SH3_domain"/>
</dbReference>
<dbReference type="EMBL" id="JH795868">
    <property type="protein sequence ID" value="EJU00092.1"/>
    <property type="molecule type" value="Genomic_DNA"/>
</dbReference>
<dbReference type="InterPro" id="IPR001660">
    <property type="entry name" value="SAM"/>
</dbReference>
<dbReference type="PANTHER" id="PTHR42973">
    <property type="entry name" value="BINDING OXIDOREDUCTASE, PUTATIVE (AFU_ORTHOLOGUE AFUA_1G17690)-RELATED"/>
    <property type="match status" value="1"/>
</dbReference>
<dbReference type="Gene3D" id="3.40.462.20">
    <property type="match status" value="1"/>
</dbReference>
<dbReference type="InterPro" id="IPR013761">
    <property type="entry name" value="SAM/pointed_sf"/>
</dbReference>
<comment type="cofactor">
    <cofactor evidence="1">
        <name>FAD</name>
        <dbReference type="ChEBI" id="CHEBI:57692"/>
    </cofactor>
</comment>
<dbReference type="InterPro" id="IPR036028">
    <property type="entry name" value="SH3-like_dom_sf"/>
</dbReference>
<dbReference type="GO" id="GO:0071949">
    <property type="term" value="F:FAD binding"/>
    <property type="evidence" value="ECO:0007669"/>
    <property type="project" value="InterPro"/>
</dbReference>
<sequence>MAFPVVFLSLFVGLVSALPSGRADLDSCLSSSGASFVTSSSSSWSSAIAAFNLRYTYQPAAVVYPSTSAEASAAVQCAADAGVPVSARSGGHSYAAYGLGGADGFLVVDLSNFNTVSLDTSSGHAIVGTGLRLGESREWGLTLDRMIGAELVLANGTVVSVSADSYPDIFWAIRGSAPSFGVALSYTFSTLTAPETISYFTYAFSAPAAQALLALQTYGENADSKIGMEMVIGSDGWSYTGAYIGSSTDLDTALGPLLNTLPEPSTQSVQELGWLDYLIAVGGSGTLSTSAPDVTDTFYAKSAIVPSTGLLSNADAEAFIDYLNTQGPGSNTNWFVEVELYGGAQSSICQHPEDSTAYGNRQGLLTFQLYASSSNFLPPYPDEGFTFVDGMFNALAQNRTVPLDYYPNYVDDRLTDSQWHSAYYGTNYQRLLTIKQEVDSNGVFAYPQAIGKNVDRYPVATLSIPPATYIFPTASPPSAGISPMYSTGFVYALFDFVASDEDEISFRAGERIDVLDKDDEFADGWWRGRNRAGDVGIFPVNHTSPYKADVPVGLRPATSVRKAGHGSQTPGSNNSNGGRYGRARSAELAEEEGTRSSCPTGHMHARPKLQRANTPSRMSLPTFSSPSASLALPHPRPLTPVTGNGTDTGTLLPMPSPPWVYPHPMASPAISAVSGLHTPLSPGTPKSPSTMTLASLPLSPASSSTTGGVFPSDFIAVPPSPPHAHPPLASPASAGTATPSHPQPMTLPNPIPIPASSPRPMSVQIPLQHPGPLLSPPMGSPFSGVPTPPRLSPALPVTPPHLPPPEPFPLAAEPEHLKTINHPGIPSSWTTDYVVSHLSKRGFDSSVQSAMLAHDISGDVLLSLDLRVMKEELGILAYGKRVRLEKVVGELRRLEERVEEREECVRWEGLREEAGRRSRESAERAPEMHGLDLAAQSAELNRTSLLLPEGPPPYTLGLG</sequence>
<feature type="region of interest" description="Disordered" evidence="8">
    <location>
        <begin position="718"/>
        <end position="747"/>
    </location>
</feature>
<dbReference type="InterPro" id="IPR050416">
    <property type="entry name" value="FAD-linked_Oxidoreductase"/>
</dbReference>
<evidence type="ECO:0000313" key="13">
    <source>
        <dbReference type="EMBL" id="EJU00092.1"/>
    </source>
</evidence>
<dbReference type="Pfam" id="PF00018">
    <property type="entry name" value="SH3_1"/>
    <property type="match status" value="1"/>
</dbReference>
<evidence type="ECO:0008006" key="15">
    <source>
        <dbReference type="Google" id="ProtNLM"/>
    </source>
</evidence>
<feature type="region of interest" description="Disordered" evidence="8">
    <location>
        <begin position="560"/>
        <end position="635"/>
    </location>
</feature>
<evidence type="ECO:0000256" key="3">
    <source>
        <dbReference type="ARBA" id="ARBA00022443"/>
    </source>
</evidence>
<dbReference type="RefSeq" id="XP_040626989.1">
    <property type="nucleotide sequence ID" value="XM_040770432.1"/>
</dbReference>
<gene>
    <name evidence="13" type="ORF">DACRYDRAFT_117678</name>
</gene>
<evidence type="ECO:0000256" key="8">
    <source>
        <dbReference type="SAM" id="MobiDB-lite"/>
    </source>
</evidence>
<organism evidence="13 14">
    <name type="scientific">Dacryopinax primogenitus (strain DJM 731)</name>
    <name type="common">Brown rot fungus</name>
    <dbReference type="NCBI Taxonomy" id="1858805"/>
    <lineage>
        <taxon>Eukaryota</taxon>
        <taxon>Fungi</taxon>
        <taxon>Dikarya</taxon>
        <taxon>Basidiomycota</taxon>
        <taxon>Agaricomycotina</taxon>
        <taxon>Dacrymycetes</taxon>
        <taxon>Dacrymycetales</taxon>
        <taxon>Dacrymycetaceae</taxon>
        <taxon>Dacryopinax</taxon>
    </lineage>
</organism>
<keyword evidence="9" id="KW-0732">Signal</keyword>
<dbReference type="OrthoDB" id="415825at2759"/>
<evidence type="ECO:0000256" key="1">
    <source>
        <dbReference type="ARBA" id="ARBA00001974"/>
    </source>
</evidence>
<dbReference type="GO" id="GO:0016491">
    <property type="term" value="F:oxidoreductase activity"/>
    <property type="evidence" value="ECO:0007669"/>
    <property type="project" value="UniProtKB-KW"/>
</dbReference>
<evidence type="ECO:0000313" key="14">
    <source>
        <dbReference type="Proteomes" id="UP000030653"/>
    </source>
</evidence>
<dbReference type="InterPro" id="IPR016166">
    <property type="entry name" value="FAD-bd_PCMH"/>
</dbReference>
<dbReference type="Gene3D" id="2.30.30.40">
    <property type="entry name" value="SH3 Domains"/>
    <property type="match status" value="1"/>
</dbReference>
<name>M5G2L1_DACPD</name>
<dbReference type="Proteomes" id="UP000030653">
    <property type="component" value="Unassembled WGS sequence"/>
</dbReference>
<evidence type="ECO:0000259" key="12">
    <source>
        <dbReference type="PROSITE" id="PS51387"/>
    </source>
</evidence>
<feature type="compositionally biased region" description="Low complexity" evidence="8">
    <location>
        <begin position="730"/>
        <end position="740"/>
    </location>
</feature>
<dbReference type="SMART" id="SM00326">
    <property type="entry name" value="SH3"/>
    <property type="match status" value="1"/>
</dbReference>
<keyword evidence="4" id="KW-0285">Flavoprotein</keyword>
<dbReference type="Gene3D" id="1.10.150.50">
    <property type="entry name" value="Transcription Factor, Ets-1"/>
    <property type="match status" value="1"/>
</dbReference>
<feature type="chain" id="PRO_5004067529" description="FAD-binding PCMH-type domain-containing protein" evidence="9">
    <location>
        <begin position="18"/>
        <end position="959"/>
    </location>
</feature>
<protein>
    <recommendedName>
        <fullName evidence="15">FAD-binding PCMH-type domain-containing protein</fullName>
    </recommendedName>
</protein>
<dbReference type="AlphaFoldDB" id="M5G2L1"/>
<dbReference type="SUPFAM" id="SSF47769">
    <property type="entry name" value="SAM/Pointed domain"/>
    <property type="match status" value="1"/>
</dbReference>
<accession>M5G2L1</accession>
<evidence type="ECO:0000256" key="5">
    <source>
        <dbReference type="ARBA" id="ARBA00022827"/>
    </source>
</evidence>
<dbReference type="InterPro" id="IPR006094">
    <property type="entry name" value="Oxid_FAD_bind_N"/>
</dbReference>
<evidence type="ECO:0000256" key="4">
    <source>
        <dbReference type="ARBA" id="ARBA00022630"/>
    </source>
</evidence>
<evidence type="ECO:0000259" key="11">
    <source>
        <dbReference type="PROSITE" id="PS50105"/>
    </source>
</evidence>
<dbReference type="PROSITE" id="PS50002">
    <property type="entry name" value="SH3"/>
    <property type="match status" value="1"/>
</dbReference>
<dbReference type="Gene3D" id="3.30.43.10">
    <property type="entry name" value="Uridine Diphospho-n-acetylenolpyruvylglucosamine Reductase, domain 2"/>
    <property type="match status" value="1"/>
</dbReference>
<dbReference type="SUPFAM" id="SSF56176">
    <property type="entry name" value="FAD-binding/transporter-associated domain-like"/>
    <property type="match status" value="1"/>
</dbReference>
<feature type="compositionally biased region" description="Low complexity" evidence="8">
    <location>
        <begin position="619"/>
        <end position="633"/>
    </location>
</feature>
<keyword evidence="3 7" id="KW-0728">SH3 domain</keyword>
<keyword evidence="5" id="KW-0274">FAD</keyword>
<dbReference type="PRINTS" id="PR00452">
    <property type="entry name" value="SH3DOMAIN"/>
</dbReference>
<dbReference type="InterPro" id="IPR016169">
    <property type="entry name" value="FAD-bd_PCMH_sub2"/>
</dbReference>
<dbReference type="Gene3D" id="3.30.465.10">
    <property type="match status" value="1"/>
</dbReference>
<comment type="similarity">
    <text evidence="2">Belongs to the oxygen-dependent FAD-linked oxidoreductase family.</text>
</comment>
<dbReference type="HOGENOM" id="CLU_307953_0_0_1"/>
<dbReference type="Pfam" id="PF08031">
    <property type="entry name" value="BBE"/>
    <property type="match status" value="1"/>
</dbReference>
<feature type="compositionally biased region" description="Pro residues" evidence="8">
    <location>
        <begin position="718"/>
        <end position="729"/>
    </location>
</feature>
<evidence type="ECO:0000256" key="9">
    <source>
        <dbReference type="SAM" id="SignalP"/>
    </source>
</evidence>
<dbReference type="CDD" id="cd00174">
    <property type="entry name" value="SH3"/>
    <property type="match status" value="1"/>
</dbReference>